<feature type="transmembrane region" description="Helical" evidence="1">
    <location>
        <begin position="42"/>
        <end position="60"/>
    </location>
</feature>
<accession>A0A432XYB2</accession>
<keyword evidence="1" id="KW-0472">Membrane</keyword>
<gene>
    <name evidence="2" type="ORF">CWI70_10955</name>
</gene>
<keyword evidence="1" id="KW-1133">Transmembrane helix</keyword>
<keyword evidence="1" id="KW-0812">Transmembrane</keyword>
<protein>
    <submittedName>
        <fullName evidence="2">DUF3016 domain-containing protein</fullName>
    </submittedName>
</protein>
<proteinExistence type="predicted"/>
<comment type="caution">
    <text evidence="2">The sequence shown here is derived from an EMBL/GenBank/DDBJ whole genome shotgun (WGS) entry which is preliminary data.</text>
</comment>
<evidence type="ECO:0000256" key="1">
    <source>
        <dbReference type="SAM" id="Phobius"/>
    </source>
</evidence>
<dbReference type="InterPro" id="IPR021557">
    <property type="entry name" value="DUF3016"/>
</dbReference>
<sequence>MFDTVETRNGCPQGRPFFYVTLLPSEPSYRQSYQRRWIMKNITMLTVAVAAALFSANALAAEVKVEWKDVDSYRDIEAVNDIQSRFEKQIMDGLTEHWKALGAKLPEDHKLTVTMTDLDIAGRVEPTYGSAASSHMRILDDISYPAMSFAFTYTDANGNVIAEDADVRLKDMGGNSGTMRSAVRSGRDSLFYEKRVMDRWFDKQFKASIN</sequence>
<name>A0A432XYB2_9GAMM</name>
<dbReference type="EMBL" id="PIPX01000002">
    <property type="protein sequence ID" value="RUO53687.1"/>
    <property type="molecule type" value="Genomic_DNA"/>
</dbReference>
<evidence type="ECO:0000313" key="3">
    <source>
        <dbReference type="Proteomes" id="UP000287649"/>
    </source>
</evidence>
<organism evidence="2 3">
    <name type="scientific">Pseudidiomarina homiensis</name>
    <dbReference type="NCBI Taxonomy" id="364198"/>
    <lineage>
        <taxon>Bacteria</taxon>
        <taxon>Pseudomonadati</taxon>
        <taxon>Pseudomonadota</taxon>
        <taxon>Gammaproteobacteria</taxon>
        <taxon>Alteromonadales</taxon>
        <taxon>Idiomarinaceae</taxon>
        <taxon>Pseudidiomarina</taxon>
    </lineage>
</organism>
<dbReference type="Pfam" id="PF11454">
    <property type="entry name" value="DUF3016"/>
    <property type="match status" value="1"/>
</dbReference>
<keyword evidence="3" id="KW-1185">Reference proteome</keyword>
<dbReference type="AlphaFoldDB" id="A0A432XYB2"/>
<evidence type="ECO:0000313" key="2">
    <source>
        <dbReference type="EMBL" id="RUO53687.1"/>
    </source>
</evidence>
<reference evidence="3" key="1">
    <citation type="journal article" date="2018" name="Front. Microbiol.">
        <title>Genome-Based Analysis Reveals the Taxonomy and Diversity of the Family Idiomarinaceae.</title>
        <authorList>
            <person name="Liu Y."/>
            <person name="Lai Q."/>
            <person name="Shao Z."/>
        </authorList>
    </citation>
    <scope>NUCLEOTIDE SEQUENCE [LARGE SCALE GENOMIC DNA]</scope>
    <source>
        <strain evidence="3">PO-M2</strain>
    </source>
</reference>
<dbReference type="Proteomes" id="UP000287649">
    <property type="component" value="Unassembled WGS sequence"/>
</dbReference>